<accession>A0ABR2VQB2</accession>
<reference evidence="6 7" key="1">
    <citation type="submission" date="2023-04" db="EMBL/GenBank/DDBJ databases">
        <title>Genome of Basidiobolus ranarum AG-B5.</title>
        <authorList>
            <person name="Stajich J.E."/>
            <person name="Carter-House D."/>
            <person name="Gryganskyi A."/>
        </authorList>
    </citation>
    <scope>NUCLEOTIDE SEQUENCE [LARGE SCALE GENOMIC DNA]</scope>
    <source>
        <strain evidence="6 7">AG-B5</strain>
    </source>
</reference>
<evidence type="ECO:0000256" key="1">
    <source>
        <dbReference type="ARBA" id="ARBA00023125"/>
    </source>
</evidence>
<feature type="region of interest" description="Disordered" evidence="4">
    <location>
        <begin position="1"/>
        <end position="21"/>
    </location>
</feature>
<proteinExistence type="predicted"/>
<keyword evidence="1" id="KW-0238">DNA-binding</keyword>
<keyword evidence="7" id="KW-1185">Reference proteome</keyword>
<dbReference type="InterPro" id="IPR021786">
    <property type="entry name" value="Cdc5p/Cef1_C"/>
</dbReference>
<dbReference type="InterPro" id="IPR047242">
    <property type="entry name" value="CDC5L/Cef1"/>
</dbReference>
<keyword evidence="2" id="KW-0539">Nucleus</keyword>
<feature type="coiled-coil region" evidence="3">
    <location>
        <begin position="313"/>
        <end position="361"/>
    </location>
</feature>
<keyword evidence="3" id="KW-0175">Coiled coil</keyword>
<dbReference type="Proteomes" id="UP001479436">
    <property type="component" value="Unassembled WGS sequence"/>
</dbReference>
<evidence type="ECO:0000256" key="2">
    <source>
        <dbReference type="ARBA" id="ARBA00023242"/>
    </source>
</evidence>
<evidence type="ECO:0000313" key="7">
    <source>
        <dbReference type="Proteomes" id="UP001479436"/>
    </source>
</evidence>
<name>A0ABR2VQB2_9FUNG</name>
<evidence type="ECO:0000313" key="6">
    <source>
        <dbReference type="EMBL" id="KAK9693641.1"/>
    </source>
</evidence>
<organism evidence="6 7">
    <name type="scientific">Basidiobolus ranarum</name>
    <dbReference type="NCBI Taxonomy" id="34480"/>
    <lineage>
        <taxon>Eukaryota</taxon>
        <taxon>Fungi</taxon>
        <taxon>Fungi incertae sedis</taxon>
        <taxon>Zoopagomycota</taxon>
        <taxon>Entomophthoromycotina</taxon>
        <taxon>Basidiobolomycetes</taxon>
        <taxon>Basidiobolales</taxon>
        <taxon>Basidiobolaceae</taxon>
        <taxon>Basidiobolus</taxon>
    </lineage>
</organism>
<protein>
    <submittedName>
        <fullName evidence="6">CDC5 cell division cycle 5-like protein</fullName>
    </submittedName>
</protein>
<evidence type="ECO:0000256" key="3">
    <source>
        <dbReference type="SAM" id="Coils"/>
    </source>
</evidence>
<dbReference type="PANTHER" id="PTHR45885:SF1">
    <property type="entry name" value="CELL DIVISION CYCLE 5-LIKE PROTEIN"/>
    <property type="match status" value="1"/>
</dbReference>
<sequence>MRTPFRDELSINADGDDSFVEGTPRAEKMRLAAIRKQVSLGLSSLPAPKNEFEIRLPEITDDNRDGVAPSNIEEDATDADRRRKEKRLAEHQAELKRRTQVIQRQLPRPLSINAEGILSADMDEEDELLRQAQKMISEELVSVLANDQAQFPYGPSNSSKKVHLEQFTDEELLDAQTLIKNEVDKVLSANQNGDSLVPDLEEFDQMWLKTYESYMYAPSLEKYVKTEDIGDGEKIASMSDILEKNRKRMTKEASRAAKIEKKLNVVLGGYQVRSEALVSKLAESYEELDQVAIELSSFRNLNILEKEAIPHRIQSIQNQVSHLTNREAELQRHYANLSVERQDMLERINRLETQIQAQESEVQA</sequence>
<feature type="domain" description="Pre-mRNA splicing factor component Cdc5p/Cef1 C-terminal" evidence="5">
    <location>
        <begin position="1"/>
        <end position="194"/>
    </location>
</feature>
<dbReference type="Pfam" id="PF11831">
    <property type="entry name" value="Myb_Cef"/>
    <property type="match status" value="1"/>
</dbReference>
<gene>
    <name evidence="6" type="primary">CDC5L</name>
    <name evidence="6" type="ORF">K7432_013813</name>
</gene>
<dbReference type="EMBL" id="JASJQH010008305">
    <property type="protein sequence ID" value="KAK9693641.1"/>
    <property type="molecule type" value="Genomic_DNA"/>
</dbReference>
<feature type="region of interest" description="Disordered" evidence="4">
    <location>
        <begin position="60"/>
        <end position="83"/>
    </location>
</feature>
<comment type="caution">
    <text evidence="6">The sequence shown here is derived from an EMBL/GenBank/DDBJ whole genome shotgun (WGS) entry which is preliminary data.</text>
</comment>
<dbReference type="PANTHER" id="PTHR45885">
    <property type="entry name" value="CELL DIVISION CYCLE 5-LIKE PROTEIN"/>
    <property type="match status" value="1"/>
</dbReference>
<evidence type="ECO:0000256" key="4">
    <source>
        <dbReference type="SAM" id="MobiDB-lite"/>
    </source>
</evidence>
<evidence type="ECO:0000259" key="5">
    <source>
        <dbReference type="Pfam" id="PF11831"/>
    </source>
</evidence>